<protein>
    <submittedName>
        <fullName evidence="7">RagB/SusD family nutrient uptake outer membrane protein</fullName>
    </submittedName>
</protein>
<evidence type="ECO:0000256" key="3">
    <source>
        <dbReference type="ARBA" id="ARBA00022729"/>
    </source>
</evidence>
<feature type="domain" description="RagB/SusD" evidence="6">
    <location>
        <begin position="380"/>
        <end position="504"/>
    </location>
</feature>
<dbReference type="RefSeq" id="WP_354663309.1">
    <property type="nucleotide sequence ID" value="NZ_JBEXAC010000002.1"/>
</dbReference>
<evidence type="ECO:0000256" key="4">
    <source>
        <dbReference type="ARBA" id="ARBA00023136"/>
    </source>
</evidence>
<dbReference type="EMBL" id="JBEXAC010000002">
    <property type="protein sequence ID" value="MET7000756.1"/>
    <property type="molecule type" value="Genomic_DNA"/>
</dbReference>
<proteinExistence type="inferred from homology"/>
<evidence type="ECO:0000256" key="1">
    <source>
        <dbReference type="ARBA" id="ARBA00004442"/>
    </source>
</evidence>
<evidence type="ECO:0000313" key="7">
    <source>
        <dbReference type="EMBL" id="MET7000756.1"/>
    </source>
</evidence>
<accession>A0ABV2TCJ2</accession>
<evidence type="ECO:0000259" key="6">
    <source>
        <dbReference type="Pfam" id="PF07980"/>
    </source>
</evidence>
<comment type="subcellular location">
    <subcellularLocation>
        <location evidence="1">Cell outer membrane</location>
    </subcellularLocation>
</comment>
<keyword evidence="4" id="KW-0472">Membrane</keyword>
<keyword evidence="3" id="KW-0732">Signal</keyword>
<organism evidence="7 8">
    <name type="scientific">Chitinophaga defluvii</name>
    <dbReference type="NCBI Taxonomy" id="3163343"/>
    <lineage>
        <taxon>Bacteria</taxon>
        <taxon>Pseudomonadati</taxon>
        <taxon>Bacteroidota</taxon>
        <taxon>Chitinophagia</taxon>
        <taxon>Chitinophagales</taxon>
        <taxon>Chitinophagaceae</taxon>
        <taxon>Chitinophaga</taxon>
    </lineage>
</organism>
<dbReference type="Proteomes" id="UP001549749">
    <property type="component" value="Unassembled WGS sequence"/>
</dbReference>
<comment type="caution">
    <text evidence="7">The sequence shown here is derived from an EMBL/GenBank/DDBJ whole genome shotgun (WGS) entry which is preliminary data.</text>
</comment>
<comment type="similarity">
    <text evidence="2">Belongs to the SusD family.</text>
</comment>
<name>A0ABV2TCJ2_9BACT</name>
<keyword evidence="8" id="KW-1185">Reference proteome</keyword>
<dbReference type="InterPro" id="IPR011990">
    <property type="entry name" value="TPR-like_helical_dom_sf"/>
</dbReference>
<gene>
    <name evidence="7" type="ORF">ABR189_25460</name>
</gene>
<dbReference type="CDD" id="cd08977">
    <property type="entry name" value="SusD"/>
    <property type="match status" value="1"/>
</dbReference>
<sequence length="505" mass="58109">MKKAILCAGFFVMTVLSGCQKMLDINSTKTVGEQNFWQSYKDTRAALIGAYGLTRAALCDNTAHWMYGDLRMGDFKSVMRPDLGALIDNKLNASYPLFNTLSNWRRFYAVVNATTIFMENAGVVRERDPKYSEQNYKVDMAQMRFLRAFAYFYMVRLWGDVPFTSSSHDGSFENKPREDQHKILDFVEDEMVKAANDLPYNYSSGDPQQDGPYYNEDAGRWNSALVRKLAAYAVLAHVAAWKGNYANSAVYSKFVLDNYSKSGMYYEPDTYWISAPNGMFQGRKTNQIFALNFLYEHVEATFTGHIEELTLAEPIVRKALPDIYVPRDSILSIFNQYNDGRFYLDTITGQPNYNDRWFANFNSSIPIFCKIKVIQGGNSEPEFRQYSSCMVFTRLEDVQLMQAEAQAALGNTDEAIANLNNIKSLRKVELFDPADGKDLVTEIFEERRRELIGEGHRWYDLVRYNKIKQNNPAFMKMIKEGGIYWPVSQDIIAQNSLITQNPYWK</sequence>
<dbReference type="Gene3D" id="1.25.40.390">
    <property type="match status" value="1"/>
</dbReference>
<dbReference type="InterPro" id="IPR012944">
    <property type="entry name" value="SusD_RagB_dom"/>
</dbReference>
<evidence type="ECO:0000256" key="2">
    <source>
        <dbReference type="ARBA" id="ARBA00006275"/>
    </source>
</evidence>
<evidence type="ECO:0000313" key="8">
    <source>
        <dbReference type="Proteomes" id="UP001549749"/>
    </source>
</evidence>
<reference evidence="7 8" key="1">
    <citation type="submission" date="2024-06" db="EMBL/GenBank/DDBJ databases">
        <title>Chitinophaga defluvii sp. nov., isolated from municipal sewage.</title>
        <authorList>
            <person name="Zhang L."/>
        </authorList>
    </citation>
    <scope>NUCLEOTIDE SEQUENCE [LARGE SCALE GENOMIC DNA]</scope>
    <source>
        <strain evidence="7 8">H8</strain>
    </source>
</reference>
<keyword evidence="5" id="KW-0998">Cell outer membrane</keyword>
<evidence type="ECO:0000256" key="5">
    <source>
        <dbReference type="ARBA" id="ARBA00023237"/>
    </source>
</evidence>
<dbReference type="Pfam" id="PF07980">
    <property type="entry name" value="SusD_RagB"/>
    <property type="match status" value="1"/>
</dbReference>
<dbReference type="SUPFAM" id="SSF48452">
    <property type="entry name" value="TPR-like"/>
    <property type="match status" value="1"/>
</dbReference>
<dbReference type="PROSITE" id="PS51257">
    <property type="entry name" value="PROKAR_LIPOPROTEIN"/>
    <property type="match status" value="1"/>
</dbReference>